<dbReference type="OrthoDB" id="1937754at2759"/>
<accession>A0A6J1D9F2</accession>
<protein>
    <submittedName>
        <fullName evidence="2">Uncharacterized protein LOC111018462 isoform X1</fullName>
    </submittedName>
</protein>
<evidence type="ECO:0000313" key="2">
    <source>
        <dbReference type="RefSeq" id="XP_022150249.1"/>
    </source>
</evidence>
<gene>
    <name evidence="2" type="primary">LOC111018462</name>
</gene>
<organism evidence="1 2">
    <name type="scientific">Momordica charantia</name>
    <name type="common">Bitter gourd</name>
    <name type="synonym">Balsam pear</name>
    <dbReference type="NCBI Taxonomy" id="3673"/>
    <lineage>
        <taxon>Eukaryota</taxon>
        <taxon>Viridiplantae</taxon>
        <taxon>Streptophyta</taxon>
        <taxon>Embryophyta</taxon>
        <taxon>Tracheophyta</taxon>
        <taxon>Spermatophyta</taxon>
        <taxon>Magnoliopsida</taxon>
        <taxon>eudicotyledons</taxon>
        <taxon>Gunneridae</taxon>
        <taxon>Pentapetalae</taxon>
        <taxon>rosids</taxon>
        <taxon>fabids</taxon>
        <taxon>Cucurbitales</taxon>
        <taxon>Cucurbitaceae</taxon>
        <taxon>Momordiceae</taxon>
        <taxon>Momordica</taxon>
    </lineage>
</organism>
<reference evidence="2" key="1">
    <citation type="submission" date="2025-08" db="UniProtKB">
        <authorList>
            <consortium name="RefSeq"/>
        </authorList>
    </citation>
    <scope>IDENTIFICATION</scope>
    <source>
        <strain evidence="2">OHB3-1</strain>
    </source>
</reference>
<dbReference type="RefSeq" id="XP_022150249.1">
    <property type="nucleotide sequence ID" value="XM_022294557.1"/>
</dbReference>
<name>A0A6J1D9F2_MOMCH</name>
<dbReference type="KEGG" id="mcha:111018462"/>
<dbReference type="GeneID" id="111018462"/>
<dbReference type="Proteomes" id="UP000504603">
    <property type="component" value="Unplaced"/>
</dbReference>
<proteinExistence type="predicted"/>
<sequence length="126" mass="14237">MEMASPRPVAIPNLPAVNSNSSWWVDSCFNAHVTTDSSQFTNATNATEYSGEDHISVGSGQSLPISHRLWQEIVLTSVLHLGLLYFLDLIWFLRDLRNKQRCPEVLLRLSIVHLLLQLLNCFGFVN</sequence>
<evidence type="ECO:0000313" key="1">
    <source>
        <dbReference type="Proteomes" id="UP000504603"/>
    </source>
</evidence>
<dbReference type="AlphaFoldDB" id="A0A6J1D9F2"/>
<keyword evidence="1" id="KW-1185">Reference proteome</keyword>